<proteinExistence type="predicted"/>
<sequence length="165" mass="18613">MAFIHPTSTSNDTARVGTFIKLVVSRTIARTDYYPEDNEEGESLKIGSQTDIIIITDNIQRTYLRVSSVHSASCHSRVYYHNRICFVVTVSHKTTSTAFMLDCFLYKIRPAWVAEEIYYILRFSELAVYNKLQDSSAIVLGGKGRITAISVNDMIAYCGALRTSH</sequence>
<accession>A0A131YES8</accession>
<dbReference type="EMBL" id="GEDV01011572">
    <property type="protein sequence ID" value="JAP76985.1"/>
    <property type="molecule type" value="Transcribed_RNA"/>
</dbReference>
<protein>
    <submittedName>
        <fullName evidence="1">Uncharacterized protein</fullName>
    </submittedName>
</protein>
<reference evidence="1" key="1">
    <citation type="journal article" date="2016" name="Ticks Tick Borne Dis.">
        <title>De novo assembly and annotation of the salivary gland transcriptome of Rhipicephalus appendiculatus male and female ticks during blood feeding.</title>
        <authorList>
            <person name="de Castro M.H."/>
            <person name="de Klerk D."/>
            <person name="Pienaar R."/>
            <person name="Latif A.A."/>
            <person name="Rees D.J."/>
            <person name="Mans B.J."/>
        </authorList>
    </citation>
    <scope>NUCLEOTIDE SEQUENCE</scope>
    <source>
        <tissue evidence="1">Salivary glands</tissue>
    </source>
</reference>
<organism evidence="1">
    <name type="scientific">Rhipicephalus appendiculatus</name>
    <name type="common">Brown ear tick</name>
    <dbReference type="NCBI Taxonomy" id="34631"/>
    <lineage>
        <taxon>Eukaryota</taxon>
        <taxon>Metazoa</taxon>
        <taxon>Ecdysozoa</taxon>
        <taxon>Arthropoda</taxon>
        <taxon>Chelicerata</taxon>
        <taxon>Arachnida</taxon>
        <taxon>Acari</taxon>
        <taxon>Parasitiformes</taxon>
        <taxon>Ixodida</taxon>
        <taxon>Ixodoidea</taxon>
        <taxon>Ixodidae</taxon>
        <taxon>Rhipicephalinae</taxon>
        <taxon>Rhipicephalus</taxon>
        <taxon>Rhipicephalus</taxon>
    </lineage>
</organism>
<dbReference type="AlphaFoldDB" id="A0A131YES8"/>
<evidence type="ECO:0000313" key="1">
    <source>
        <dbReference type="EMBL" id="JAP76985.1"/>
    </source>
</evidence>
<name>A0A131YES8_RHIAP</name>